<reference evidence="2" key="1">
    <citation type="submission" date="2016-06" db="EMBL/GenBank/DDBJ databases">
        <title>Draft genome sequence of Desulfoplanes formicivorans strain Pf12B.</title>
        <authorList>
            <person name="Watanabe M."/>
            <person name="Kojima H."/>
            <person name="Fukui M."/>
        </authorList>
    </citation>
    <scope>NUCLEOTIDE SEQUENCE [LARGE SCALE GENOMIC DNA]</scope>
    <source>
        <strain evidence="2">Pf12B</strain>
    </source>
</reference>
<accession>A0A194AHE8</accession>
<dbReference type="Proteomes" id="UP000095200">
    <property type="component" value="Unassembled WGS sequence"/>
</dbReference>
<evidence type="ECO:0000313" key="1">
    <source>
        <dbReference type="EMBL" id="GAU08184.1"/>
    </source>
</evidence>
<sequence>MTARFAHPRGVLADLLDMPPENIPDSWIRDKAIFSLITEYYGPSLEILRKLEHPDPTVIPKLDAVGTTLDKATYAKRVRSRIAILEERKQARKKGVTAFISRLFR</sequence>
<dbReference type="AlphaFoldDB" id="A0A194AHE8"/>
<evidence type="ECO:0000313" key="2">
    <source>
        <dbReference type="Proteomes" id="UP000095200"/>
    </source>
</evidence>
<dbReference type="EMBL" id="BDFE01000009">
    <property type="protein sequence ID" value="GAU08184.1"/>
    <property type="molecule type" value="Genomic_DNA"/>
</dbReference>
<comment type="caution">
    <text evidence="1">The sequence shown here is derived from an EMBL/GenBank/DDBJ whole genome shotgun (WGS) entry which is preliminary data.</text>
</comment>
<dbReference type="STRING" id="1592317.DPF_0887"/>
<gene>
    <name evidence="1" type="ORF">DPF_0887</name>
</gene>
<dbReference type="RefSeq" id="WP_069857670.1">
    <property type="nucleotide sequence ID" value="NZ_BDFE01000009.1"/>
</dbReference>
<protein>
    <submittedName>
        <fullName evidence="1">Uncharacterized protein</fullName>
    </submittedName>
</protein>
<organism evidence="1 2">
    <name type="scientific">Desulfoplanes formicivorans</name>
    <dbReference type="NCBI Taxonomy" id="1592317"/>
    <lineage>
        <taxon>Bacteria</taxon>
        <taxon>Pseudomonadati</taxon>
        <taxon>Thermodesulfobacteriota</taxon>
        <taxon>Desulfovibrionia</taxon>
        <taxon>Desulfovibrionales</taxon>
        <taxon>Desulfoplanaceae</taxon>
        <taxon>Desulfoplanes</taxon>
    </lineage>
</organism>
<keyword evidence="2" id="KW-1185">Reference proteome</keyword>
<proteinExistence type="predicted"/>
<name>A0A194AHE8_9BACT</name>